<keyword evidence="3" id="KW-1185">Reference proteome</keyword>
<feature type="compositionally biased region" description="Polar residues" evidence="1">
    <location>
        <begin position="90"/>
        <end position="103"/>
    </location>
</feature>
<proteinExistence type="predicted"/>
<gene>
    <name evidence="2" type="ORF">PoB_003220800</name>
</gene>
<accession>A0AAV4AFZ6</accession>
<dbReference type="AlphaFoldDB" id="A0AAV4AFZ6"/>
<dbReference type="EMBL" id="BLXT01003750">
    <property type="protein sequence ID" value="GFO05703.1"/>
    <property type="molecule type" value="Genomic_DNA"/>
</dbReference>
<protein>
    <submittedName>
        <fullName evidence="2">Uncharacterized protein</fullName>
    </submittedName>
</protein>
<evidence type="ECO:0000313" key="3">
    <source>
        <dbReference type="Proteomes" id="UP000735302"/>
    </source>
</evidence>
<name>A0AAV4AFZ6_9GAST</name>
<evidence type="ECO:0000256" key="1">
    <source>
        <dbReference type="SAM" id="MobiDB-lite"/>
    </source>
</evidence>
<feature type="region of interest" description="Disordered" evidence="1">
    <location>
        <begin position="83"/>
        <end position="109"/>
    </location>
</feature>
<sequence>MIPVREACSRIGYTVPGTTVKCPNNETSRQNLGPAQQFMTYTVIIVLTRVLKTLHKVITVLPRVLQALHLLSLTPTHCHSPDRRHALTRGTINIRSTRKNANSVVHGRS</sequence>
<evidence type="ECO:0000313" key="2">
    <source>
        <dbReference type="EMBL" id="GFO05703.1"/>
    </source>
</evidence>
<dbReference type="Proteomes" id="UP000735302">
    <property type="component" value="Unassembled WGS sequence"/>
</dbReference>
<reference evidence="2 3" key="1">
    <citation type="journal article" date="2021" name="Elife">
        <title>Chloroplast acquisition without the gene transfer in kleptoplastic sea slugs, Plakobranchus ocellatus.</title>
        <authorList>
            <person name="Maeda T."/>
            <person name="Takahashi S."/>
            <person name="Yoshida T."/>
            <person name="Shimamura S."/>
            <person name="Takaki Y."/>
            <person name="Nagai Y."/>
            <person name="Toyoda A."/>
            <person name="Suzuki Y."/>
            <person name="Arimoto A."/>
            <person name="Ishii H."/>
            <person name="Satoh N."/>
            <person name="Nishiyama T."/>
            <person name="Hasebe M."/>
            <person name="Maruyama T."/>
            <person name="Minagawa J."/>
            <person name="Obokata J."/>
            <person name="Shigenobu S."/>
        </authorList>
    </citation>
    <scope>NUCLEOTIDE SEQUENCE [LARGE SCALE GENOMIC DNA]</scope>
</reference>
<organism evidence="2 3">
    <name type="scientific">Plakobranchus ocellatus</name>
    <dbReference type="NCBI Taxonomy" id="259542"/>
    <lineage>
        <taxon>Eukaryota</taxon>
        <taxon>Metazoa</taxon>
        <taxon>Spiralia</taxon>
        <taxon>Lophotrochozoa</taxon>
        <taxon>Mollusca</taxon>
        <taxon>Gastropoda</taxon>
        <taxon>Heterobranchia</taxon>
        <taxon>Euthyneura</taxon>
        <taxon>Panpulmonata</taxon>
        <taxon>Sacoglossa</taxon>
        <taxon>Placobranchoidea</taxon>
        <taxon>Plakobranchidae</taxon>
        <taxon>Plakobranchus</taxon>
    </lineage>
</organism>
<comment type="caution">
    <text evidence="2">The sequence shown here is derived from an EMBL/GenBank/DDBJ whole genome shotgun (WGS) entry which is preliminary data.</text>
</comment>